<evidence type="ECO:0000256" key="1">
    <source>
        <dbReference type="SAM" id="Phobius"/>
    </source>
</evidence>
<keyword evidence="3" id="KW-1185">Reference proteome</keyword>
<evidence type="ECO:0000313" key="3">
    <source>
        <dbReference type="Proteomes" id="UP000234530"/>
    </source>
</evidence>
<dbReference type="KEGG" id="pzh:CX676_12300"/>
<dbReference type="EMBL" id="CP025430">
    <property type="protein sequence ID" value="AUH64854.1"/>
    <property type="molecule type" value="Genomic_DNA"/>
</dbReference>
<sequence length="194" mass="20556">MSRTRIVRWLRVLLPLVALAILSTLFLFSTEKGEESSIPYADVEAEELAREPQMVLPEYAGVTADGAAITLRADKVSSAGEADGDASRLRMTWRAEDGLAADMTAPGGALEDGKIRLSGGVRITTSSGWAMTTPVVDSPTGDSESKSAIVAPEEVNAFAPFGQLTAGAMDLSRADEAGDHLLNFTDGVRLIYQP</sequence>
<gene>
    <name evidence="2" type="ORF">CX676_12300</name>
</gene>
<feature type="transmembrane region" description="Helical" evidence="1">
    <location>
        <begin position="12"/>
        <end position="29"/>
    </location>
</feature>
<dbReference type="RefSeq" id="WP_101752883.1">
    <property type="nucleotide sequence ID" value="NZ_CP025430.1"/>
</dbReference>
<evidence type="ECO:0000313" key="2">
    <source>
        <dbReference type="EMBL" id="AUH64854.1"/>
    </source>
</evidence>
<reference evidence="2 3" key="1">
    <citation type="journal article" date="2013" name="Antonie Van Leeuwenhoek">
        <title>Paracoccus zhejiangensis sp. nov., isolated from activated sludge in wastewater-treatment system.</title>
        <authorList>
            <person name="Wu Z.G."/>
            <person name="Zhang D.F."/>
            <person name="Liu Y.L."/>
            <person name="Wang F."/>
            <person name="Jiang X."/>
            <person name="Li C."/>
            <person name="Li S.P."/>
            <person name="Hong Q."/>
            <person name="Li W.J."/>
        </authorList>
    </citation>
    <scope>NUCLEOTIDE SEQUENCE [LARGE SCALE GENOMIC DNA]</scope>
    <source>
        <strain evidence="2 3">J6</strain>
    </source>
</reference>
<name>A0A2H5EZY9_9RHOB</name>
<dbReference type="AlphaFoldDB" id="A0A2H5EZY9"/>
<accession>A0A2H5EZY9</accession>
<evidence type="ECO:0008006" key="4">
    <source>
        <dbReference type="Google" id="ProtNLM"/>
    </source>
</evidence>
<dbReference type="OrthoDB" id="7871110at2"/>
<organism evidence="2 3">
    <name type="scientific">Paracoccus zhejiangensis</name>
    <dbReference type="NCBI Taxonomy" id="1077935"/>
    <lineage>
        <taxon>Bacteria</taxon>
        <taxon>Pseudomonadati</taxon>
        <taxon>Pseudomonadota</taxon>
        <taxon>Alphaproteobacteria</taxon>
        <taxon>Rhodobacterales</taxon>
        <taxon>Paracoccaceae</taxon>
        <taxon>Paracoccus</taxon>
    </lineage>
</organism>
<keyword evidence="1" id="KW-1133">Transmembrane helix</keyword>
<protein>
    <recommendedName>
        <fullName evidence="4">LPS export ABC transporter periplasmic protein LptC</fullName>
    </recommendedName>
</protein>
<keyword evidence="1" id="KW-0472">Membrane</keyword>
<proteinExistence type="predicted"/>
<dbReference type="Proteomes" id="UP000234530">
    <property type="component" value="Chromosome"/>
</dbReference>
<keyword evidence="1" id="KW-0812">Transmembrane</keyword>